<sequence>MPHAVMATTPSSAATTSSSATTSGDTRLHIAVRTRSLEQVQRALDRPELTGASTLGPSAVVEERPFRSGLDERKRSLVNAANADGRTALHEAACLDNEAVAKLLLDQGAEIDALKKAGWTPLMLALSHKRNVIARMLVLEGRASLFTSNKDGWTPLHIATREGDPETIRFLIKQAPATVAMASKNGRLPIHTAAFHKHVEATAILLSEGFADPVARDVCGMTPQMFAASSGSAACLAMLLAFRCGLTVEEMLPRAESPSGQDDDAHVIDACEQALLRLISKQHARAVQLWQMLLERDKCGTTAFLHAAMTNSIHVLAFLLRLVHECAEALAPALNQRELAEEVFGHPTLMAPDLVVEDPDLDNGARVARFVNTTDFRLNTALHIAARAGAIDAVEFLVERAHVDRSLEDSFGRTACQLAQLCEQPIAHAYLRKLDRHPC</sequence>
<dbReference type="PANTHER" id="PTHR24198">
    <property type="entry name" value="ANKYRIN REPEAT AND PROTEIN KINASE DOMAIN-CONTAINING PROTEIN"/>
    <property type="match status" value="1"/>
</dbReference>
<keyword evidence="1" id="KW-0677">Repeat</keyword>
<feature type="region of interest" description="Disordered" evidence="4">
    <location>
        <begin position="1"/>
        <end position="25"/>
    </location>
</feature>
<dbReference type="AlphaFoldDB" id="A0A0D2UI52"/>
<organism evidence="5 6">
    <name type="scientific">Capsaspora owczarzaki (strain ATCC 30864)</name>
    <dbReference type="NCBI Taxonomy" id="595528"/>
    <lineage>
        <taxon>Eukaryota</taxon>
        <taxon>Filasterea</taxon>
        <taxon>Capsaspora</taxon>
    </lineage>
</organism>
<dbReference type="STRING" id="595528.A0A0D2UI52"/>
<dbReference type="PANTHER" id="PTHR24198:SF185">
    <property type="entry name" value="ANKYRIN-3"/>
    <property type="match status" value="1"/>
</dbReference>
<dbReference type="GO" id="GO:0005737">
    <property type="term" value="C:cytoplasm"/>
    <property type="evidence" value="ECO:0007669"/>
    <property type="project" value="TreeGrafter"/>
</dbReference>
<dbReference type="Pfam" id="PF13857">
    <property type="entry name" value="Ank_5"/>
    <property type="match status" value="1"/>
</dbReference>
<keyword evidence="6" id="KW-1185">Reference proteome</keyword>
<dbReference type="PhylomeDB" id="A0A0D2UI52"/>
<evidence type="ECO:0000313" key="6">
    <source>
        <dbReference type="Proteomes" id="UP000008743"/>
    </source>
</evidence>
<dbReference type="InParanoid" id="A0A0D2UI52"/>
<dbReference type="InterPro" id="IPR002110">
    <property type="entry name" value="Ankyrin_rpt"/>
</dbReference>
<dbReference type="PROSITE" id="PS50297">
    <property type="entry name" value="ANK_REP_REGION"/>
    <property type="match status" value="2"/>
</dbReference>
<evidence type="ECO:0000256" key="2">
    <source>
        <dbReference type="ARBA" id="ARBA00023043"/>
    </source>
</evidence>
<reference evidence="6" key="1">
    <citation type="submission" date="2011-02" db="EMBL/GenBank/DDBJ databases">
        <title>The Genome Sequence of Capsaspora owczarzaki ATCC 30864.</title>
        <authorList>
            <person name="Russ C."/>
            <person name="Cuomo C."/>
            <person name="Burger G."/>
            <person name="Gray M.W."/>
            <person name="Holland P.W.H."/>
            <person name="King N."/>
            <person name="Lang F.B.F."/>
            <person name="Roger A.J."/>
            <person name="Ruiz-Trillo I."/>
            <person name="Young S.K."/>
            <person name="Zeng Q."/>
            <person name="Gargeya S."/>
            <person name="Alvarado L."/>
            <person name="Berlin A."/>
            <person name="Chapman S.B."/>
            <person name="Chen Z."/>
            <person name="Freedman E."/>
            <person name="Gellesch M."/>
            <person name="Goldberg J."/>
            <person name="Griggs A."/>
            <person name="Gujja S."/>
            <person name="Heilman E."/>
            <person name="Heiman D."/>
            <person name="Howarth C."/>
            <person name="Mehta T."/>
            <person name="Neiman D."/>
            <person name="Pearson M."/>
            <person name="Roberts A."/>
            <person name="Saif S."/>
            <person name="Shea T."/>
            <person name="Shenoy N."/>
            <person name="Sisk P."/>
            <person name="Stolte C."/>
            <person name="Sykes S."/>
            <person name="White J."/>
            <person name="Yandava C."/>
            <person name="Haas B."/>
            <person name="Nusbaum C."/>
            <person name="Birren B."/>
        </authorList>
    </citation>
    <scope>NUCLEOTIDE SEQUENCE</scope>
    <source>
        <strain evidence="6">ATCC 30864</strain>
    </source>
</reference>
<evidence type="ECO:0000256" key="3">
    <source>
        <dbReference type="PROSITE-ProRule" id="PRU00023"/>
    </source>
</evidence>
<dbReference type="SMART" id="SM00248">
    <property type="entry name" value="ANK"/>
    <property type="match status" value="8"/>
</dbReference>
<dbReference type="SUPFAM" id="SSF48403">
    <property type="entry name" value="Ankyrin repeat"/>
    <property type="match status" value="1"/>
</dbReference>
<accession>A0A0D2UI52</accession>
<evidence type="ECO:0000313" key="5">
    <source>
        <dbReference type="EMBL" id="KJE94801.1"/>
    </source>
</evidence>
<name>A0A0D2UI52_CAPO3</name>
<feature type="repeat" description="ANK" evidence="3">
    <location>
        <begin position="84"/>
        <end position="116"/>
    </location>
</feature>
<keyword evidence="2 3" id="KW-0040">ANK repeat</keyword>
<dbReference type="InterPro" id="IPR036770">
    <property type="entry name" value="Ankyrin_rpt-contain_sf"/>
</dbReference>
<feature type="compositionally biased region" description="Low complexity" evidence="4">
    <location>
        <begin position="7"/>
        <end position="23"/>
    </location>
</feature>
<dbReference type="Pfam" id="PF12796">
    <property type="entry name" value="Ank_2"/>
    <property type="match status" value="2"/>
</dbReference>
<proteinExistence type="predicted"/>
<dbReference type="eggNOG" id="KOG0504">
    <property type="taxonomic scope" value="Eukaryota"/>
</dbReference>
<dbReference type="EMBL" id="KE346367">
    <property type="protein sequence ID" value="KJE94801.1"/>
    <property type="molecule type" value="Genomic_DNA"/>
</dbReference>
<protein>
    <submittedName>
        <fullName evidence="5">Ankyrin repeat domain-containing protein 16</fullName>
    </submittedName>
</protein>
<gene>
    <name evidence="5" type="ORF">CAOG_005379</name>
</gene>
<feature type="repeat" description="ANK" evidence="3">
    <location>
        <begin position="151"/>
        <end position="173"/>
    </location>
</feature>
<evidence type="ECO:0000256" key="1">
    <source>
        <dbReference type="ARBA" id="ARBA00022737"/>
    </source>
</evidence>
<dbReference type="Proteomes" id="UP000008743">
    <property type="component" value="Unassembled WGS sequence"/>
</dbReference>
<dbReference type="PROSITE" id="PS50088">
    <property type="entry name" value="ANK_REPEAT"/>
    <property type="match status" value="2"/>
</dbReference>
<dbReference type="OrthoDB" id="4772757at2759"/>
<evidence type="ECO:0000256" key="4">
    <source>
        <dbReference type="SAM" id="MobiDB-lite"/>
    </source>
</evidence>
<dbReference type="Gene3D" id="1.25.40.20">
    <property type="entry name" value="Ankyrin repeat-containing domain"/>
    <property type="match status" value="3"/>
</dbReference>